<proteinExistence type="predicted"/>
<dbReference type="Proteomes" id="UP001268542">
    <property type="component" value="Unassembled WGS sequence"/>
</dbReference>
<dbReference type="RefSeq" id="WP_315735818.1">
    <property type="nucleotide sequence ID" value="NZ_JAVYII010000011.1"/>
</dbReference>
<comment type="caution">
    <text evidence="2">The sequence shown here is derived from an EMBL/GenBank/DDBJ whole genome shotgun (WGS) entry which is preliminary data.</text>
</comment>
<protein>
    <submittedName>
        <fullName evidence="2">Phosphotransferase</fullName>
    </submittedName>
</protein>
<reference evidence="2 3" key="1">
    <citation type="submission" date="2023-08" db="EMBL/GenBank/DDBJ databases">
        <title>Nocardioides seae sp. nov., a bacterium isolated from a soil.</title>
        <authorList>
            <person name="Wang X."/>
        </authorList>
    </citation>
    <scope>NUCLEOTIDE SEQUENCE [LARGE SCALE GENOMIC DNA]</scope>
    <source>
        <strain evidence="2 3">YZH12</strain>
    </source>
</reference>
<evidence type="ECO:0000313" key="3">
    <source>
        <dbReference type="Proteomes" id="UP001268542"/>
    </source>
</evidence>
<evidence type="ECO:0000259" key="1">
    <source>
        <dbReference type="Pfam" id="PF01636"/>
    </source>
</evidence>
<accession>A0ABU3Q181</accession>
<organism evidence="2 3">
    <name type="scientific">Nocardioides imazamoxiresistens</name>
    <dbReference type="NCBI Taxonomy" id="3231893"/>
    <lineage>
        <taxon>Bacteria</taxon>
        <taxon>Bacillati</taxon>
        <taxon>Actinomycetota</taxon>
        <taxon>Actinomycetes</taxon>
        <taxon>Propionibacteriales</taxon>
        <taxon>Nocardioidaceae</taxon>
        <taxon>Nocardioides</taxon>
    </lineage>
</organism>
<evidence type="ECO:0000313" key="2">
    <source>
        <dbReference type="EMBL" id="MDT9595258.1"/>
    </source>
</evidence>
<dbReference type="SUPFAM" id="SSF56112">
    <property type="entry name" value="Protein kinase-like (PK-like)"/>
    <property type="match status" value="1"/>
</dbReference>
<dbReference type="InterPro" id="IPR011009">
    <property type="entry name" value="Kinase-like_dom_sf"/>
</dbReference>
<feature type="domain" description="Aminoglycoside phosphotransferase" evidence="1">
    <location>
        <begin position="114"/>
        <end position="307"/>
    </location>
</feature>
<dbReference type="Gene3D" id="3.90.1200.10">
    <property type="match status" value="1"/>
</dbReference>
<dbReference type="EMBL" id="JAVYII010000011">
    <property type="protein sequence ID" value="MDT9595258.1"/>
    <property type="molecule type" value="Genomic_DNA"/>
</dbReference>
<sequence>MQRHDAVIPGATSLAQVAGGLADAGWTLAQAQPRSATHLLLQVHDAEGRFLPGQWHADPADAERVAARTGAVLRPTSHVLLQPGGLDRRLPALAPLLASAGVELVAHRPERRAVVRVRRSAGPDLYVKVVRPGRAEPAARTLRHLTAAGLPVPAVLGTDDDQGVLALGALPGRTLHALLGGDQAGLPDLADLRAVGALVRRLHGVPPPPEAGTHTAADELAVLDRARSLAVAFGVGGSPEGETGRAGVAEALASVPAPATAVPLHRDLHDKQLLRDPATGAWSVLDLDLLALGDPAVDLANLAVHLELRAAQGLLDPALVGPWTSAVLDGYDADERTRAALGPYAAATRLRLDAVYAFRPGGG</sequence>
<keyword evidence="3" id="KW-1185">Reference proteome</keyword>
<gene>
    <name evidence="2" type="ORF">RDV89_19380</name>
</gene>
<dbReference type="Pfam" id="PF01636">
    <property type="entry name" value="APH"/>
    <property type="match status" value="1"/>
</dbReference>
<name>A0ABU3Q181_9ACTN</name>
<dbReference type="InterPro" id="IPR002575">
    <property type="entry name" value="Aminoglycoside_PTrfase"/>
</dbReference>